<proteinExistence type="predicted"/>
<feature type="transmembrane region" description="Helical" evidence="7">
    <location>
        <begin position="329"/>
        <end position="348"/>
    </location>
</feature>
<dbReference type="CDD" id="cd06173">
    <property type="entry name" value="MFS_MefA_like"/>
    <property type="match status" value="1"/>
</dbReference>
<dbReference type="PANTHER" id="PTHR23513:SF6">
    <property type="entry name" value="MAJOR FACILITATOR SUPERFAMILY ASSOCIATED DOMAIN-CONTAINING PROTEIN"/>
    <property type="match status" value="1"/>
</dbReference>
<protein>
    <submittedName>
        <fullName evidence="9">MFS family permease</fullName>
    </submittedName>
</protein>
<dbReference type="PROSITE" id="PS50850">
    <property type="entry name" value="MFS"/>
    <property type="match status" value="1"/>
</dbReference>
<evidence type="ECO:0000313" key="9">
    <source>
        <dbReference type="EMBL" id="MCP2357717.1"/>
    </source>
</evidence>
<reference evidence="9" key="1">
    <citation type="submission" date="2022-06" db="EMBL/GenBank/DDBJ databases">
        <title>Sequencing the genomes of 1000 actinobacteria strains.</title>
        <authorList>
            <person name="Klenk H.-P."/>
        </authorList>
    </citation>
    <scope>NUCLEOTIDE SEQUENCE</scope>
    <source>
        <strain evidence="9">DSM 46694</strain>
    </source>
</reference>
<dbReference type="SUPFAM" id="SSF103473">
    <property type="entry name" value="MFS general substrate transporter"/>
    <property type="match status" value="1"/>
</dbReference>
<dbReference type="GO" id="GO:0005886">
    <property type="term" value="C:plasma membrane"/>
    <property type="evidence" value="ECO:0007669"/>
    <property type="project" value="UniProtKB-SubCell"/>
</dbReference>
<feature type="transmembrane region" description="Helical" evidence="7">
    <location>
        <begin position="394"/>
        <end position="414"/>
    </location>
</feature>
<dbReference type="InterPro" id="IPR020846">
    <property type="entry name" value="MFS_dom"/>
</dbReference>
<feature type="transmembrane region" description="Helical" evidence="7">
    <location>
        <begin position="37"/>
        <end position="56"/>
    </location>
</feature>
<evidence type="ECO:0000256" key="7">
    <source>
        <dbReference type="SAM" id="Phobius"/>
    </source>
</evidence>
<feature type="transmembrane region" description="Helical" evidence="7">
    <location>
        <begin position="12"/>
        <end position="31"/>
    </location>
</feature>
<feature type="transmembrane region" description="Helical" evidence="7">
    <location>
        <begin position="306"/>
        <end position="323"/>
    </location>
</feature>
<comment type="caution">
    <text evidence="9">The sequence shown here is derived from an EMBL/GenBank/DDBJ whole genome shotgun (WGS) entry which is preliminary data.</text>
</comment>
<keyword evidence="4 7" id="KW-1133">Transmembrane helix</keyword>
<dbReference type="EMBL" id="JAMZEB010000002">
    <property type="protein sequence ID" value="MCP2357717.1"/>
    <property type="molecule type" value="Genomic_DNA"/>
</dbReference>
<dbReference type="Gene3D" id="1.20.1250.20">
    <property type="entry name" value="MFS general substrate transporter like domains"/>
    <property type="match status" value="2"/>
</dbReference>
<feature type="region of interest" description="Disordered" evidence="6">
    <location>
        <begin position="187"/>
        <end position="209"/>
    </location>
</feature>
<feature type="transmembrane region" description="Helical" evidence="7">
    <location>
        <begin position="249"/>
        <end position="270"/>
    </location>
</feature>
<feature type="transmembrane region" description="Helical" evidence="7">
    <location>
        <begin position="276"/>
        <end position="294"/>
    </location>
</feature>
<keyword evidence="5 7" id="KW-0472">Membrane</keyword>
<evidence type="ECO:0000256" key="4">
    <source>
        <dbReference type="ARBA" id="ARBA00022989"/>
    </source>
</evidence>
<organism evidence="9 10">
    <name type="scientific">Nonomuraea thailandensis</name>
    <dbReference type="NCBI Taxonomy" id="1188745"/>
    <lineage>
        <taxon>Bacteria</taxon>
        <taxon>Bacillati</taxon>
        <taxon>Actinomycetota</taxon>
        <taxon>Actinomycetes</taxon>
        <taxon>Streptosporangiales</taxon>
        <taxon>Streptosporangiaceae</taxon>
        <taxon>Nonomuraea</taxon>
    </lineage>
</organism>
<evidence type="ECO:0000259" key="8">
    <source>
        <dbReference type="PROSITE" id="PS50850"/>
    </source>
</evidence>
<dbReference type="Pfam" id="PF07690">
    <property type="entry name" value="MFS_1"/>
    <property type="match status" value="1"/>
</dbReference>
<dbReference type="Proteomes" id="UP001139648">
    <property type="component" value="Unassembled WGS sequence"/>
</dbReference>
<dbReference type="PANTHER" id="PTHR23513">
    <property type="entry name" value="INTEGRAL MEMBRANE EFFLUX PROTEIN-RELATED"/>
    <property type="match status" value="1"/>
</dbReference>
<dbReference type="AlphaFoldDB" id="A0A9X2GHH0"/>
<evidence type="ECO:0000256" key="1">
    <source>
        <dbReference type="ARBA" id="ARBA00004651"/>
    </source>
</evidence>
<feature type="transmembrane region" description="Helical" evidence="7">
    <location>
        <begin position="360"/>
        <end position="382"/>
    </location>
</feature>
<dbReference type="InterPro" id="IPR036259">
    <property type="entry name" value="MFS_trans_sf"/>
</dbReference>
<gene>
    <name evidence="9" type="ORF">HD597_004737</name>
</gene>
<evidence type="ECO:0000256" key="2">
    <source>
        <dbReference type="ARBA" id="ARBA00022475"/>
    </source>
</evidence>
<name>A0A9X2GHH0_9ACTN</name>
<comment type="subcellular location">
    <subcellularLocation>
        <location evidence="1">Cell membrane</location>
        <topology evidence="1">Multi-pass membrane protein</topology>
    </subcellularLocation>
</comment>
<dbReference type="GO" id="GO:0022857">
    <property type="term" value="F:transmembrane transporter activity"/>
    <property type="evidence" value="ECO:0007669"/>
    <property type="project" value="InterPro"/>
</dbReference>
<keyword evidence="2" id="KW-1003">Cell membrane</keyword>
<keyword evidence="3 7" id="KW-0812">Transmembrane</keyword>
<accession>A0A9X2GHH0</accession>
<evidence type="ECO:0000256" key="5">
    <source>
        <dbReference type="ARBA" id="ARBA00023136"/>
    </source>
</evidence>
<evidence type="ECO:0000256" key="3">
    <source>
        <dbReference type="ARBA" id="ARBA00022692"/>
    </source>
</evidence>
<dbReference type="InterPro" id="IPR011701">
    <property type="entry name" value="MFS"/>
</dbReference>
<evidence type="ECO:0000256" key="6">
    <source>
        <dbReference type="SAM" id="MobiDB-lite"/>
    </source>
</evidence>
<feature type="transmembrane region" description="Helical" evidence="7">
    <location>
        <begin position="206"/>
        <end position="228"/>
    </location>
</feature>
<keyword evidence="10" id="KW-1185">Reference proteome</keyword>
<sequence>MPQGHALRVRDFRYLWAAGAAGGFGTSMLVVAVPAHVYAVTGSVLATGVTLAFEHLPSLLLGPVSGVLADRWDRRRLMIATNLAHALAISVVLLARTPETIWLVYVAVLGQGAASVFFRPAVRAHIPATVGTGPALTSANAVSAVTTGVVGLAGPPLGGLLFATSGVEAVVAAAAAAGLLSATAIARTSPRPHPTPGTPPGAPPGAVTKAPVSGAGVAVSGAGVAAAVREGLRVVRRAPGTRALLASDGVYLLANAALTALLIPFGVATFGGSAEVGYLLSALGLGFLLGAPVSRRLVDRLAPRRVIATAQALAGAAFLLLFNSASLPAALAAAVLLGLPGVTVLVAVQTYVQRATPGNLLGRVTAVFLTVEAAATMTGAFAGPALSELSGLPVALNAACAVTLLSSLVTLCLLPSSRPPG</sequence>
<dbReference type="RefSeq" id="WP_253744825.1">
    <property type="nucleotide sequence ID" value="NZ_BAABKA010000026.1"/>
</dbReference>
<feature type="transmembrane region" description="Helical" evidence="7">
    <location>
        <begin position="160"/>
        <end position="186"/>
    </location>
</feature>
<feature type="domain" description="Major facilitator superfamily (MFS) profile" evidence="8">
    <location>
        <begin position="235"/>
        <end position="421"/>
    </location>
</feature>
<evidence type="ECO:0000313" key="10">
    <source>
        <dbReference type="Proteomes" id="UP001139648"/>
    </source>
</evidence>
<feature type="compositionally biased region" description="Pro residues" evidence="6">
    <location>
        <begin position="191"/>
        <end position="203"/>
    </location>
</feature>